<reference evidence="1 2" key="2">
    <citation type="journal article" date="2022" name="Mol. Ecol. Resour.">
        <title>The genomes of chicory, endive, great burdock and yacon provide insights into Asteraceae paleo-polyploidization history and plant inulin production.</title>
        <authorList>
            <person name="Fan W."/>
            <person name="Wang S."/>
            <person name="Wang H."/>
            <person name="Wang A."/>
            <person name="Jiang F."/>
            <person name="Liu H."/>
            <person name="Zhao H."/>
            <person name="Xu D."/>
            <person name="Zhang Y."/>
        </authorList>
    </citation>
    <scope>NUCLEOTIDE SEQUENCE [LARGE SCALE GENOMIC DNA]</scope>
    <source>
        <strain evidence="2">cv. Niubang</strain>
    </source>
</reference>
<dbReference type="EMBL" id="CM042050">
    <property type="protein sequence ID" value="KAI3733371.1"/>
    <property type="molecule type" value="Genomic_DNA"/>
</dbReference>
<accession>A0ACB9CGG5</accession>
<sequence length="73" mass="8443">MRGKQAYISRVLRANWAGLIGSIKRVKTHGYRISSYSVVQEITPSNTFIRAFALLNQRINDLVYPSRFKRLKS</sequence>
<proteinExistence type="predicted"/>
<keyword evidence="2" id="KW-1185">Reference proteome</keyword>
<organism evidence="1 2">
    <name type="scientific">Arctium lappa</name>
    <name type="common">Greater burdock</name>
    <name type="synonym">Lappa major</name>
    <dbReference type="NCBI Taxonomy" id="4217"/>
    <lineage>
        <taxon>Eukaryota</taxon>
        <taxon>Viridiplantae</taxon>
        <taxon>Streptophyta</taxon>
        <taxon>Embryophyta</taxon>
        <taxon>Tracheophyta</taxon>
        <taxon>Spermatophyta</taxon>
        <taxon>Magnoliopsida</taxon>
        <taxon>eudicotyledons</taxon>
        <taxon>Gunneridae</taxon>
        <taxon>Pentapetalae</taxon>
        <taxon>asterids</taxon>
        <taxon>campanulids</taxon>
        <taxon>Asterales</taxon>
        <taxon>Asteraceae</taxon>
        <taxon>Carduoideae</taxon>
        <taxon>Cardueae</taxon>
        <taxon>Arctiinae</taxon>
        <taxon>Arctium</taxon>
    </lineage>
</organism>
<evidence type="ECO:0000313" key="1">
    <source>
        <dbReference type="EMBL" id="KAI3733371.1"/>
    </source>
</evidence>
<comment type="caution">
    <text evidence="1">The sequence shown here is derived from an EMBL/GenBank/DDBJ whole genome shotgun (WGS) entry which is preliminary data.</text>
</comment>
<dbReference type="Proteomes" id="UP001055879">
    <property type="component" value="Linkage Group LG04"/>
</dbReference>
<evidence type="ECO:0000313" key="2">
    <source>
        <dbReference type="Proteomes" id="UP001055879"/>
    </source>
</evidence>
<protein>
    <submittedName>
        <fullName evidence="1">Uncharacterized protein</fullName>
    </submittedName>
</protein>
<reference evidence="2" key="1">
    <citation type="journal article" date="2022" name="Mol. Ecol. Resour.">
        <title>The genomes of chicory, endive, great burdock and yacon provide insights into Asteraceae palaeo-polyploidization history and plant inulin production.</title>
        <authorList>
            <person name="Fan W."/>
            <person name="Wang S."/>
            <person name="Wang H."/>
            <person name="Wang A."/>
            <person name="Jiang F."/>
            <person name="Liu H."/>
            <person name="Zhao H."/>
            <person name="Xu D."/>
            <person name="Zhang Y."/>
        </authorList>
    </citation>
    <scope>NUCLEOTIDE SEQUENCE [LARGE SCALE GENOMIC DNA]</scope>
    <source>
        <strain evidence="2">cv. Niubang</strain>
    </source>
</reference>
<gene>
    <name evidence="1" type="ORF">L6452_12814</name>
</gene>
<name>A0ACB9CGG5_ARCLA</name>